<sequence length="350" mass="39973">MKHHVSFVFEDDNVTDSRSCAVAKSFQPPVSLLPSCITSQILSEASDLSFHVFWFVFPSMCFEKKPSESEVLTMPLVETEARLEEMRTINDPVAAALIATGLKSRDSSLVSKKKNPSILSLVVAGYTVSYVWSRMKVIGRWRMLKKRMESNESKREQNQRKYDENIEYFERSEKMWAQFAAEDRLRSRAALVSDRKLFGLGCLRAGHFSDRFSSDNFGSVRILDSMPMTNFSFTPFEREEAKPKFLIMPPSNLRAVVAQMYRGGSRNLSSSPLGREATRGLKSRDSSLVPKKKNPSILPWVVAGYTVSFVRSRMNVLRRQRMLDKQIESNNLLREQVMKADSLYGDSLMK</sequence>
<evidence type="ECO:0000256" key="1">
    <source>
        <dbReference type="SAM" id="MobiDB-lite"/>
    </source>
</evidence>
<proteinExistence type="predicted"/>
<gene>
    <name evidence="2" type="ORF">Bca52824_067830</name>
</gene>
<dbReference type="Proteomes" id="UP000886595">
    <property type="component" value="Unassembled WGS sequence"/>
</dbReference>
<evidence type="ECO:0000313" key="3">
    <source>
        <dbReference type="Proteomes" id="UP000886595"/>
    </source>
</evidence>
<name>A0A8X7QMQ1_BRACI</name>
<feature type="region of interest" description="Disordered" evidence="1">
    <location>
        <begin position="266"/>
        <end position="288"/>
    </location>
</feature>
<comment type="caution">
    <text evidence="2">The sequence shown here is derived from an EMBL/GenBank/DDBJ whole genome shotgun (WGS) entry which is preliminary data.</text>
</comment>
<accession>A0A8X7QMQ1</accession>
<keyword evidence="3" id="KW-1185">Reference proteome</keyword>
<dbReference type="AlphaFoldDB" id="A0A8X7QMQ1"/>
<feature type="compositionally biased region" description="Basic and acidic residues" evidence="1">
    <location>
        <begin position="276"/>
        <end position="285"/>
    </location>
</feature>
<dbReference type="OrthoDB" id="1126148at2759"/>
<evidence type="ECO:0000313" key="2">
    <source>
        <dbReference type="EMBL" id="KAG2273275.1"/>
    </source>
</evidence>
<dbReference type="EMBL" id="JAAMPC010000013">
    <property type="protein sequence ID" value="KAG2273275.1"/>
    <property type="molecule type" value="Genomic_DNA"/>
</dbReference>
<organism evidence="2 3">
    <name type="scientific">Brassica carinata</name>
    <name type="common">Ethiopian mustard</name>
    <name type="synonym">Abyssinian cabbage</name>
    <dbReference type="NCBI Taxonomy" id="52824"/>
    <lineage>
        <taxon>Eukaryota</taxon>
        <taxon>Viridiplantae</taxon>
        <taxon>Streptophyta</taxon>
        <taxon>Embryophyta</taxon>
        <taxon>Tracheophyta</taxon>
        <taxon>Spermatophyta</taxon>
        <taxon>Magnoliopsida</taxon>
        <taxon>eudicotyledons</taxon>
        <taxon>Gunneridae</taxon>
        <taxon>Pentapetalae</taxon>
        <taxon>rosids</taxon>
        <taxon>malvids</taxon>
        <taxon>Brassicales</taxon>
        <taxon>Brassicaceae</taxon>
        <taxon>Brassiceae</taxon>
        <taxon>Brassica</taxon>
    </lineage>
</organism>
<reference evidence="2 3" key="1">
    <citation type="submission" date="2020-02" db="EMBL/GenBank/DDBJ databases">
        <authorList>
            <person name="Ma Q."/>
            <person name="Huang Y."/>
            <person name="Song X."/>
            <person name="Pei D."/>
        </authorList>
    </citation>
    <scope>NUCLEOTIDE SEQUENCE [LARGE SCALE GENOMIC DNA]</scope>
    <source>
        <strain evidence="2">Sxm20200214</strain>
        <tissue evidence="2">Leaf</tissue>
    </source>
</reference>
<protein>
    <submittedName>
        <fullName evidence="2">Uncharacterized protein</fullName>
    </submittedName>
</protein>